<keyword evidence="1" id="KW-0812">Transmembrane</keyword>
<dbReference type="EMBL" id="UINC01094874">
    <property type="protein sequence ID" value="SVC50482.1"/>
    <property type="molecule type" value="Genomic_DNA"/>
</dbReference>
<name>A0A382MSQ0_9ZZZZ</name>
<dbReference type="AlphaFoldDB" id="A0A382MSQ0"/>
<sequence length="82" mass="8792">MNKGSEFRRGLSVAFRLGTELTVAIMIGAVMGYALDHYFETEPWFLAFGVVLGGAAGCLNVYRIASKITNGDEQDNNSGSKG</sequence>
<reference evidence="2" key="1">
    <citation type="submission" date="2018-05" db="EMBL/GenBank/DDBJ databases">
        <authorList>
            <person name="Lanie J.A."/>
            <person name="Ng W.-L."/>
            <person name="Kazmierczak K.M."/>
            <person name="Andrzejewski T.M."/>
            <person name="Davidsen T.M."/>
            <person name="Wayne K.J."/>
            <person name="Tettelin H."/>
            <person name="Glass J.I."/>
            <person name="Rusch D."/>
            <person name="Podicherti R."/>
            <person name="Tsui H.-C.T."/>
            <person name="Winkler M.E."/>
        </authorList>
    </citation>
    <scope>NUCLEOTIDE SEQUENCE</scope>
</reference>
<protein>
    <recommendedName>
        <fullName evidence="3">ATP synthase protein I</fullName>
    </recommendedName>
</protein>
<organism evidence="2">
    <name type="scientific">marine metagenome</name>
    <dbReference type="NCBI Taxonomy" id="408172"/>
    <lineage>
        <taxon>unclassified sequences</taxon>
        <taxon>metagenomes</taxon>
        <taxon>ecological metagenomes</taxon>
    </lineage>
</organism>
<feature type="transmembrane region" description="Helical" evidence="1">
    <location>
        <begin position="45"/>
        <end position="62"/>
    </location>
</feature>
<evidence type="ECO:0000256" key="1">
    <source>
        <dbReference type="SAM" id="Phobius"/>
    </source>
</evidence>
<proteinExistence type="predicted"/>
<dbReference type="InterPro" id="IPR016989">
    <property type="entry name" value="Atp1_alphaprobac"/>
</dbReference>
<evidence type="ECO:0008006" key="3">
    <source>
        <dbReference type="Google" id="ProtNLM"/>
    </source>
</evidence>
<keyword evidence="1" id="KW-0472">Membrane</keyword>
<dbReference type="PIRSF" id="PIRSF032126">
    <property type="entry name" value="F0F1_ATP_synthase_subunit_I"/>
    <property type="match status" value="1"/>
</dbReference>
<evidence type="ECO:0000313" key="2">
    <source>
        <dbReference type="EMBL" id="SVC50482.1"/>
    </source>
</evidence>
<dbReference type="InterPro" id="IPR032820">
    <property type="entry name" value="ATPase_put"/>
</dbReference>
<dbReference type="Pfam" id="PF09527">
    <property type="entry name" value="ATPase_gene1"/>
    <property type="match status" value="1"/>
</dbReference>
<accession>A0A382MSQ0</accession>
<feature type="transmembrane region" description="Helical" evidence="1">
    <location>
        <begin position="21"/>
        <end position="39"/>
    </location>
</feature>
<gene>
    <name evidence="2" type="ORF">METZ01_LOCUS303336</name>
</gene>
<keyword evidence="1" id="KW-1133">Transmembrane helix</keyword>